<evidence type="ECO:0000313" key="1">
    <source>
        <dbReference type="EMBL" id="KAB8195619.1"/>
    </source>
</evidence>
<dbReference type="EMBL" id="VICD02000069">
    <property type="protein sequence ID" value="KAB8195619.1"/>
    <property type="molecule type" value="Genomic_DNA"/>
</dbReference>
<reference evidence="1 2" key="1">
    <citation type="submission" date="2019-10" db="EMBL/GenBank/DDBJ databases">
        <title>Lysobacter alkalisoli sp. nov., isolated from saline-alkaline soil.</title>
        <authorList>
            <person name="Sun J.-Q."/>
        </authorList>
    </citation>
    <scope>NUCLEOTIDE SEQUENCE [LARGE SCALE GENOMIC DNA]</scope>
    <source>
        <strain evidence="1 2">KCTC 42381</strain>
    </source>
</reference>
<dbReference type="Proteomes" id="UP000320431">
    <property type="component" value="Unassembled WGS sequence"/>
</dbReference>
<evidence type="ECO:0000313" key="2">
    <source>
        <dbReference type="Proteomes" id="UP000320431"/>
    </source>
</evidence>
<dbReference type="AlphaFoldDB" id="A0A508AY27"/>
<protein>
    <submittedName>
        <fullName evidence="1">Uncharacterized protein</fullName>
    </submittedName>
</protein>
<gene>
    <name evidence="1" type="ORF">FKV24_004945</name>
</gene>
<name>A0A508AY27_9GAMM</name>
<organism evidence="1 2">
    <name type="scientific">Marilutibacter maris</name>
    <dbReference type="NCBI Taxonomy" id="1605891"/>
    <lineage>
        <taxon>Bacteria</taxon>
        <taxon>Pseudomonadati</taxon>
        <taxon>Pseudomonadota</taxon>
        <taxon>Gammaproteobacteria</taxon>
        <taxon>Lysobacterales</taxon>
        <taxon>Lysobacteraceae</taxon>
        <taxon>Marilutibacter</taxon>
    </lineage>
</organism>
<accession>A0A508AY27</accession>
<proteinExistence type="predicted"/>
<comment type="caution">
    <text evidence="1">The sequence shown here is derived from an EMBL/GenBank/DDBJ whole genome shotgun (WGS) entry which is preliminary data.</text>
</comment>
<sequence length="68" mass="7331">MKATLRVAMGIGAGLVARVVLDALMLLFPDHSWLIDVVGQLLVALAIVWLCLIPVFEDYGVIRQPDGG</sequence>
<dbReference type="RefSeq" id="WP_141481585.1">
    <property type="nucleotide sequence ID" value="NZ_VICD02000069.1"/>
</dbReference>